<evidence type="ECO:0000256" key="4">
    <source>
        <dbReference type="ARBA" id="ARBA00023274"/>
    </source>
</evidence>
<dbReference type="SUPFAM" id="SSF52080">
    <property type="entry name" value="Ribosomal proteins L15p and L18e"/>
    <property type="match status" value="1"/>
</dbReference>
<evidence type="ECO:0000313" key="7">
    <source>
        <dbReference type="Proteomes" id="UP000265120"/>
    </source>
</evidence>
<dbReference type="Ensembl" id="ENSCSET00000012445.1">
    <property type="protein sequence ID" value="ENSCSEP00000012299.1"/>
    <property type="gene ID" value="ENSCSEG00000007941.1"/>
</dbReference>
<dbReference type="STRING" id="244447.ENSCSEP00000012299"/>
<feature type="domain" description="Large ribosomal subunit protein uL15/eL18" evidence="5">
    <location>
        <begin position="13"/>
        <end position="53"/>
    </location>
</feature>
<reference evidence="6" key="1">
    <citation type="submission" date="2025-08" db="UniProtKB">
        <authorList>
            <consortium name="Ensembl"/>
        </authorList>
    </citation>
    <scope>IDENTIFICATION</scope>
</reference>
<sequence>MFVSSSSSCSCSFQLYRFLSRRTNAPFNKVVLRRLFMSRTNRPPIAISRLVSPLFLTLFTNYECHRLHCLVCLVCTQLSDDFTFLNQSKFYIYCCSYWFDCNLVI</sequence>
<dbReference type="Gene3D" id="3.100.10.10">
    <property type="match status" value="1"/>
</dbReference>
<dbReference type="GO" id="GO:0003723">
    <property type="term" value="F:RNA binding"/>
    <property type="evidence" value="ECO:0007669"/>
    <property type="project" value="TreeGrafter"/>
</dbReference>
<dbReference type="AlphaFoldDB" id="A0A3P8VDL2"/>
<dbReference type="InParanoid" id="A0A3P8VDL2"/>
<dbReference type="GO" id="GO:0022625">
    <property type="term" value="C:cytosolic large ribosomal subunit"/>
    <property type="evidence" value="ECO:0007669"/>
    <property type="project" value="TreeGrafter"/>
</dbReference>
<dbReference type="PANTHER" id="PTHR10934">
    <property type="entry name" value="60S RIBOSOMAL PROTEIN L18"/>
    <property type="match status" value="1"/>
</dbReference>
<evidence type="ECO:0000256" key="2">
    <source>
        <dbReference type="ARBA" id="ARBA00011133"/>
    </source>
</evidence>
<dbReference type="GO" id="GO:0006412">
    <property type="term" value="P:translation"/>
    <property type="evidence" value="ECO:0007669"/>
    <property type="project" value="InterPro"/>
</dbReference>
<organism evidence="6 7">
    <name type="scientific">Cynoglossus semilaevis</name>
    <name type="common">Tongue sole</name>
    <dbReference type="NCBI Taxonomy" id="244447"/>
    <lineage>
        <taxon>Eukaryota</taxon>
        <taxon>Metazoa</taxon>
        <taxon>Chordata</taxon>
        <taxon>Craniata</taxon>
        <taxon>Vertebrata</taxon>
        <taxon>Euteleostomi</taxon>
        <taxon>Actinopterygii</taxon>
        <taxon>Neopterygii</taxon>
        <taxon>Teleostei</taxon>
        <taxon>Neoteleostei</taxon>
        <taxon>Acanthomorphata</taxon>
        <taxon>Carangaria</taxon>
        <taxon>Pleuronectiformes</taxon>
        <taxon>Pleuronectoidei</taxon>
        <taxon>Cynoglossidae</taxon>
        <taxon>Cynoglossinae</taxon>
        <taxon>Cynoglossus</taxon>
    </lineage>
</organism>
<dbReference type="InterPro" id="IPR021132">
    <property type="entry name" value="Ribosomal_eL18/eL18-A/B/_CS"/>
</dbReference>
<dbReference type="Pfam" id="PF17135">
    <property type="entry name" value="Ribosomal_L18"/>
    <property type="match status" value="1"/>
</dbReference>
<dbReference type="Proteomes" id="UP000265120">
    <property type="component" value="Unassembled WGS sequence"/>
</dbReference>
<keyword evidence="3" id="KW-0689">Ribosomal protein</keyword>
<comment type="similarity">
    <text evidence="1">Belongs to the eukaryotic ribosomal protein eL18 family.</text>
</comment>
<dbReference type="PANTHER" id="PTHR10934:SF2">
    <property type="entry name" value="LARGE RIBOSOMAL SUBUNIT PROTEIN EL18"/>
    <property type="match status" value="1"/>
</dbReference>
<keyword evidence="4" id="KW-0687">Ribonucleoprotein</keyword>
<keyword evidence="7" id="KW-1185">Reference proteome</keyword>
<evidence type="ECO:0000313" key="6">
    <source>
        <dbReference type="Ensembl" id="ENSCSEP00000012299.1"/>
    </source>
</evidence>
<accession>A0A3P8VDL2</accession>
<name>A0A3P8VDL2_CYNSE</name>
<evidence type="ECO:0000259" key="5">
    <source>
        <dbReference type="Pfam" id="PF17135"/>
    </source>
</evidence>
<dbReference type="PROSITE" id="PS01106">
    <property type="entry name" value="RIBOSOMAL_L18E"/>
    <property type="match status" value="1"/>
</dbReference>
<evidence type="ECO:0000256" key="1">
    <source>
        <dbReference type="ARBA" id="ARBA00006815"/>
    </source>
</evidence>
<evidence type="ECO:0000256" key="3">
    <source>
        <dbReference type="ARBA" id="ARBA00022980"/>
    </source>
</evidence>
<dbReference type="GO" id="GO:0003735">
    <property type="term" value="F:structural constituent of ribosome"/>
    <property type="evidence" value="ECO:0007669"/>
    <property type="project" value="InterPro"/>
</dbReference>
<dbReference type="InterPro" id="IPR036227">
    <property type="entry name" value="Ribosomal_uL15/eL18_sf"/>
</dbReference>
<comment type="subunit">
    <text evidence="2">Component of the large ribosomal subunit.</text>
</comment>
<dbReference type="InterPro" id="IPR000039">
    <property type="entry name" value="Ribosomal_eL18"/>
</dbReference>
<dbReference type="InterPro" id="IPR021131">
    <property type="entry name" value="Ribosomal_uL15/eL18"/>
</dbReference>
<proteinExistence type="inferred from homology"/>
<protein>
    <recommendedName>
        <fullName evidence="5">Large ribosomal subunit protein uL15/eL18 domain-containing protein</fullName>
    </recommendedName>
</protein>
<reference evidence="6" key="2">
    <citation type="submission" date="2025-09" db="UniProtKB">
        <authorList>
            <consortium name="Ensembl"/>
        </authorList>
    </citation>
    <scope>IDENTIFICATION</scope>
</reference>